<protein>
    <submittedName>
        <fullName evidence="1">Uncharacterized protein</fullName>
    </submittedName>
</protein>
<dbReference type="GO" id="GO:0005868">
    <property type="term" value="C:cytoplasmic dynein complex"/>
    <property type="evidence" value="ECO:0007669"/>
    <property type="project" value="TreeGrafter"/>
</dbReference>
<dbReference type="STRING" id="112090.W4GM31"/>
<organism evidence="1">
    <name type="scientific">Aphanomyces astaci</name>
    <name type="common">Crayfish plague agent</name>
    <dbReference type="NCBI Taxonomy" id="112090"/>
    <lineage>
        <taxon>Eukaryota</taxon>
        <taxon>Sar</taxon>
        <taxon>Stramenopiles</taxon>
        <taxon>Oomycota</taxon>
        <taxon>Saprolegniomycetes</taxon>
        <taxon>Saprolegniales</taxon>
        <taxon>Verrucalvaceae</taxon>
        <taxon>Aphanomyces</taxon>
    </lineage>
</organism>
<dbReference type="GeneID" id="20808714"/>
<dbReference type="InterPro" id="IPR005334">
    <property type="entry name" value="Tctex-1-like"/>
</dbReference>
<dbReference type="Pfam" id="PF03645">
    <property type="entry name" value="Tctex-1"/>
    <property type="match status" value="1"/>
</dbReference>
<dbReference type="Gene3D" id="3.30.1140.40">
    <property type="entry name" value="Tctex-1"/>
    <property type="match status" value="1"/>
</dbReference>
<name>W4GM31_APHAT</name>
<dbReference type="PANTHER" id="PTHR21255:SF4">
    <property type="entry name" value="DYNEIN LIGHT CHAIN TCTEX-TYPE"/>
    <property type="match status" value="1"/>
</dbReference>
<dbReference type="EMBL" id="KI913126">
    <property type="protein sequence ID" value="ETV80431.1"/>
    <property type="molecule type" value="Genomic_DNA"/>
</dbReference>
<dbReference type="VEuPathDB" id="FungiDB:H257_06718"/>
<dbReference type="EMBL" id="KI913126">
    <property type="protein sequence ID" value="ETV80430.1"/>
    <property type="molecule type" value="Genomic_DNA"/>
</dbReference>
<gene>
    <name evidence="1" type="ORF">H257_06718</name>
</gene>
<dbReference type="AlphaFoldDB" id="W4GM31"/>
<reference evidence="1" key="1">
    <citation type="submission" date="2013-12" db="EMBL/GenBank/DDBJ databases">
        <title>The Genome Sequence of Aphanomyces astaci APO3.</title>
        <authorList>
            <consortium name="The Broad Institute Genomics Platform"/>
            <person name="Russ C."/>
            <person name="Tyler B."/>
            <person name="van West P."/>
            <person name="Dieguez-Uribeondo J."/>
            <person name="Young S.K."/>
            <person name="Zeng Q."/>
            <person name="Gargeya S."/>
            <person name="Fitzgerald M."/>
            <person name="Abouelleil A."/>
            <person name="Alvarado L."/>
            <person name="Chapman S.B."/>
            <person name="Gainer-Dewar J."/>
            <person name="Goldberg J."/>
            <person name="Griggs A."/>
            <person name="Gujja S."/>
            <person name="Hansen M."/>
            <person name="Howarth C."/>
            <person name="Imamovic A."/>
            <person name="Ireland A."/>
            <person name="Larimer J."/>
            <person name="McCowan C."/>
            <person name="Murphy C."/>
            <person name="Pearson M."/>
            <person name="Poon T.W."/>
            <person name="Priest M."/>
            <person name="Roberts A."/>
            <person name="Saif S."/>
            <person name="Shea T."/>
            <person name="Sykes S."/>
            <person name="Wortman J."/>
            <person name="Nusbaum C."/>
            <person name="Birren B."/>
        </authorList>
    </citation>
    <scope>NUCLEOTIDE SEQUENCE [LARGE SCALE GENOMIC DNA]</scope>
    <source>
        <strain evidence="1">APO3</strain>
    </source>
</reference>
<dbReference type="CDD" id="cd21455">
    <property type="entry name" value="DLC-like_DYNLT1_DYNLT3"/>
    <property type="match status" value="1"/>
</dbReference>
<dbReference type="OrthoDB" id="10059120at2759"/>
<proteinExistence type="predicted"/>
<dbReference type="GO" id="GO:0007018">
    <property type="term" value="P:microtubule-based movement"/>
    <property type="evidence" value="ECO:0007669"/>
    <property type="project" value="TreeGrafter"/>
</dbReference>
<dbReference type="RefSeq" id="XP_009830354.1">
    <property type="nucleotide sequence ID" value="XM_009832052.1"/>
</dbReference>
<dbReference type="RefSeq" id="XP_009830355.1">
    <property type="nucleotide sequence ID" value="XM_009832053.1"/>
</dbReference>
<dbReference type="GO" id="GO:0045505">
    <property type="term" value="F:dynein intermediate chain binding"/>
    <property type="evidence" value="ECO:0007669"/>
    <property type="project" value="TreeGrafter"/>
</dbReference>
<accession>W4GM31</accession>
<evidence type="ECO:0000313" key="1">
    <source>
        <dbReference type="EMBL" id="ETV80431.1"/>
    </source>
</evidence>
<dbReference type="GO" id="GO:0005737">
    <property type="term" value="C:cytoplasm"/>
    <property type="evidence" value="ECO:0007669"/>
    <property type="project" value="TreeGrafter"/>
</dbReference>
<dbReference type="InterPro" id="IPR038586">
    <property type="entry name" value="Tctex-1-like_sf"/>
</dbReference>
<dbReference type="PANTHER" id="PTHR21255">
    <property type="entry name" value="T-COMPLEX-ASSOCIATED-TESTIS-EXPRESSED 1/ DYNEIN LIGHT CHAIN"/>
    <property type="match status" value="1"/>
</dbReference>
<sequence length="129" mass="14243">MLPTSCFDFPLLRDEVTTIVQDAVLSSLEGKAFDQAKVNDWINVITMSCLDDLKKLCQNFKYIVTCSIKQKRGGGLDVESVCFWDEKSDAIAQVLALSHGKTARCKRSLQSTALPFNTTLQAQGPGQIQ</sequence>